<accession>A0AAE1CPK9</accession>
<dbReference type="PANTHER" id="PTHR11431">
    <property type="entry name" value="FERRITIN"/>
    <property type="match status" value="1"/>
</dbReference>
<dbReference type="AlphaFoldDB" id="A0AAE1CPK9"/>
<feature type="compositionally biased region" description="Basic and acidic residues" evidence="5">
    <location>
        <begin position="148"/>
        <end position="167"/>
    </location>
</feature>
<dbReference type="Proteomes" id="UP001283361">
    <property type="component" value="Unassembled WGS sequence"/>
</dbReference>
<evidence type="ECO:0000256" key="2">
    <source>
        <dbReference type="ARBA" id="ARBA00023002"/>
    </source>
</evidence>
<keyword evidence="6" id="KW-0732">Signal</keyword>
<proteinExistence type="predicted"/>
<sequence>MALFPIALVLATLLHNSSQQYDNVEIVSQELSYRNTNQMSQQISSFVTQEVTYKAYASYFGRADVSLPGIQHYLQSYASTARKQAIELTKLAIELGMHVRYSKIQLSQACAVVGKELRAGDITKPLAEQPGSARTKPLICQFLLLNRKDKPDKPDRSDKEKDKDKDKVKTRKIKPSKSRRGRSKRWAWSLPLFSSDQASPMNTIQREPLSEATRVNPLDSRTPVYTLGDRTAWQDGLFGLEDALAIEKKAQQELLTFLIETRRGSERDPRLYHALRFYLDQHVTSTYKVAELVKRLQRHQDLDTYELEEYLIDQELGDDDDDDD</sequence>
<dbReference type="InterPro" id="IPR012347">
    <property type="entry name" value="Ferritin-like"/>
</dbReference>
<feature type="signal peptide" evidence="6">
    <location>
        <begin position="1"/>
        <end position="19"/>
    </location>
</feature>
<evidence type="ECO:0000256" key="1">
    <source>
        <dbReference type="ARBA" id="ARBA00013107"/>
    </source>
</evidence>
<comment type="function">
    <text evidence="3">Stores iron in a soluble, non-toxic, readily available form. Important for iron homeostasis. Has ferroxidase activity. Iron is taken up in the ferrous form and deposited as ferric hydroxides after oxidation.</text>
</comment>
<feature type="compositionally biased region" description="Basic residues" evidence="5">
    <location>
        <begin position="168"/>
        <end position="183"/>
    </location>
</feature>
<keyword evidence="2" id="KW-0560">Oxidoreductase</keyword>
<name>A0AAE1CPK9_9GAST</name>
<feature type="chain" id="PRO_5042259406" description="ferroxidase" evidence="6">
    <location>
        <begin position="20"/>
        <end position="324"/>
    </location>
</feature>
<evidence type="ECO:0000313" key="8">
    <source>
        <dbReference type="Proteomes" id="UP001283361"/>
    </source>
</evidence>
<evidence type="ECO:0000313" key="7">
    <source>
        <dbReference type="EMBL" id="KAK3726849.1"/>
    </source>
</evidence>
<comment type="catalytic activity">
    <reaction evidence="4">
        <text>4 Fe(2+) + O2 + 4 H(+) = 4 Fe(3+) + 2 H2O</text>
        <dbReference type="Rhea" id="RHEA:11148"/>
        <dbReference type="ChEBI" id="CHEBI:15377"/>
        <dbReference type="ChEBI" id="CHEBI:15378"/>
        <dbReference type="ChEBI" id="CHEBI:15379"/>
        <dbReference type="ChEBI" id="CHEBI:29033"/>
        <dbReference type="ChEBI" id="CHEBI:29034"/>
        <dbReference type="EC" id="1.16.3.1"/>
    </reaction>
</comment>
<dbReference type="GO" id="GO:0008198">
    <property type="term" value="F:ferrous iron binding"/>
    <property type="evidence" value="ECO:0007669"/>
    <property type="project" value="TreeGrafter"/>
</dbReference>
<dbReference type="InterPro" id="IPR009078">
    <property type="entry name" value="Ferritin-like_SF"/>
</dbReference>
<evidence type="ECO:0000256" key="6">
    <source>
        <dbReference type="SAM" id="SignalP"/>
    </source>
</evidence>
<dbReference type="PANTHER" id="PTHR11431:SF75">
    <property type="entry name" value="FERRITIN"/>
    <property type="match status" value="1"/>
</dbReference>
<keyword evidence="8" id="KW-1185">Reference proteome</keyword>
<evidence type="ECO:0000256" key="4">
    <source>
        <dbReference type="ARBA" id="ARBA00047990"/>
    </source>
</evidence>
<dbReference type="GO" id="GO:0008199">
    <property type="term" value="F:ferric iron binding"/>
    <property type="evidence" value="ECO:0007669"/>
    <property type="project" value="InterPro"/>
</dbReference>
<organism evidence="7 8">
    <name type="scientific">Elysia crispata</name>
    <name type="common">lettuce slug</name>
    <dbReference type="NCBI Taxonomy" id="231223"/>
    <lineage>
        <taxon>Eukaryota</taxon>
        <taxon>Metazoa</taxon>
        <taxon>Spiralia</taxon>
        <taxon>Lophotrochozoa</taxon>
        <taxon>Mollusca</taxon>
        <taxon>Gastropoda</taxon>
        <taxon>Heterobranchia</taxon>
        <taxon>Euthyneura</taxon>
        <taxon>Panpulmonata</taxon>
        <taxon>Sacoglossa</taxon>
        <taxon>Placobranchoidea</taxon>
        <taxon>Plakobranchidae</taxon>
        <taxon>Elysia</taxon>
    </lineage>
</organism>
<comment type="caution">
    <text evidence="7">The sequence shown here is derived from an EMBL/GenBank/DDBJ whole genome shotgun (WGS) entry which is preliminary data.</text>
</comment>
<gene>
    <name evidence="7" type="ORF">RRG08_017919</name>
</gene>
<evidence type="ECO:0000256" key="3">
    <source>
        <dbReference type="ARBA" id="ARBA00025111"/>
    </source>
</evidence>
<dbReference type="SUPFAM" id="SSF47240">
    <property type="entry name" value="Ferritin-like"/>
    <property type="match status" value="2"/>
</dbReference>
<dbReference type="Gene3D" id="1.20.1260.10">
    <property type="match status" value="2"/>
</dbReference>
<dbReference type="GO" id="GO:0004322">
    <property type="term" value="F:ferroxidase activity"/>
    <property type="evidence" value="ECO:0007669"/>
    <property type="project" value="UniProtKB-EC"/>
</dbReference>
<feature type="region of interest" description="Disordered" evidence="5">
    <location>
        <begin position="148"/>
        <end position="183"/>
    </location>
</feature>
<dbReference type="GO" id="GO:0006826">
    <property type="term" value="P:iron ion transport"/>
    <property type="evidence" value="ECO:0007669"/>
    <property type="project" value="InterPro"/>
</dbReference>
<reference evidence="7" key="1">
    <citation type="journal article" date="2023" name="G3 (Bethesda)">
        <title>A reference genome for the long-term kleptoplast-retaining sea slug Elysia crispata morphotype clarki.</title>
        <authorList>
            <person name="Eastman K.E."/>
            <person name="Pendleton A.L."/>
            <person name="Shaikh M.A."/>
            <person name="Suttiyut T."/>
            <person name="Ogas R."/>
            <person name="Tomko P."/>
            <person name="Gavelis G."/>
            <person name="Widhalm J.R."/>
            <person name="Wisecaver J.H."/>
        </authorList>
    </citation>
    <scope>NUCLEOTIDE SEQUENCE</scope>
    <source>
        <strain evidence="7">ECLA1</strain>
    </source>
</reference>
<dbReference type="EC" id="1.16.3.1" evidence="1"/>
<dbReference type="GO" id="GO:0005737">
    <property type="term" value="C:cytoplasm"/>
    <property type="evidence" value="ECO:0007669"/>
    <property type="project" value="TreeGrafter"/>
</dbReference>
<evidence type="ECO:0000256" key="5">
    <source>
        <dbReference type="SAM" id="MobiDB-lite"/>
    </source>
</evidence>
<dbReference type="GO" id="GO:0006879">
    <property type="term" value="P:intracellular iron ion homeostasis"/>
    <property type="evidence" value="ECO:0007669"/>
    <property type="project" value="InterPro"/>
</dbReference>
<dbReference type="InterPro" id="IPR001519">
    <property type="entry name" value="Ferritin"/>
</dbReference>
<dbReference type="EMBL" id="JAWDGP010007282">
    <property type="protein sequence ID" value="KAK3726849.1"/>
    <property type="molecule type" value="Genomic_DNA"/>
</dbReference>
<protein>
    <recommendedName>
        <fullName evidence="1">ferroxidase</fullName>
        <ecNumber evidence="1">1.16.3.1</ecNumber>
    </recommendedName>
</protein>